<dbReference type="GO" id="GO:0031201">
    <property type="term" value="C:SNARE complex"/>
    <property type="evidence" value="ECO:0007669"/>
    <property type="project" value="TreeGrafter"/>
</dbReference>
<dbReference type="AlphaFoldDB" id="A0A4V1IWE9"/>
<dbReference type="PANTHER" id="PTHR13768:SF8">
    <property type="entry name" value="ALPHA-SOLUBLE NSF ATTACHMENT PROTEIN"/>
    <property type="match status" value="1"/>
</dbReference>
<keyword evidence="6 7" id="KW-0472">Membrane</keyword>
<protein>
    <submittedName>
        <fullName evidence="9">Soluble NSF attachment protein</fullName>
    </submittedName>
</protein>
<dbReference type="OrthoDB" id="9984275at2759"/>
<evidence type="ECO:0000256" key="5">
    <source>
        <dbReference type="ARBA" id="ARBA00022927"/>
    </source>
</evidence>
<dbReference type="EMBL" id="KZ992736">
    <property type="protein sequence ID" value="RKP07319.1"/>
    <property type="molecule type" value="Genomic_DNA"/>
</dbReference>
<name>A0A4V1IWE9_9FUNG</name>
<organism evidence="9 10">
    <name type="scientific">Thamnocephalis sphaerospora</name>
    <dbReference type="NCBI Taxonomy" id="78915"/>
    <lineage>
        <taxon>Eukaryota</taxon>
        <taxon>Fungi</taxon>
        <taxon>Fungi incertae sedis</taxon>
        <taxon>Zoopagomycota</taxon>
        <taxon>Zoopagomycotina</taxon>
        <taxon>Zoopagomycetes</taxon>
        <taxon>Zoopagales</taxon>
        <taxon>Sigmoideomycetaceae</taxon>
        <taxon>Thamnocephalis</taxon>
    </lineage>
</organism>
<dbReference type="Gene3D" id="1.25.40.10">
    <property type="entry name" value="Tetratricopeptide repeat domain"/>
    <property type="match status" value="1"/>
</dbReference>
<dbReference type="GO" id="GO:0035494">
    <property type="term" value="P:SNARE complex disassembly"/>
    <property type="evidence" value="ECO:0007669"/>
    <property type="project" value="TreeGrafter"/>
</dbReference>
<evidence type="ECO:0000256" key="6">
    <source>
        <dbReference type="ARBA" id="ARBA00023136"/>
    </source>
</evidence>
<feature type="coiled-coil region" evidence="8">
    <location>
        <begin position="160"/>
        <end position="187"/>
    </location>
</feature>
<keyword evidence="5 7" id="KW-0653">Protein transport</keyword>
<gene>
    <name evidence="9" type="ORF">THASP1DRAFT_30865</name>
</gene>
<dbReference type="InterPro" id="IPR011990">
    <property type="entry name" value="TPR-like_helical_dom_sf"/>
</dbReference>
<keyword evidence="10" id="KW-1185">Reference proteome</keyword>
<evidence type="ECO:0000256" key="7">
    <source>
        <dbReference type="RuleBase" id="RU367013"/>
    </source>
</evidence>
<dbReference type="GO" id="GO:0005483">
    <property type="term" value="F:soluble NSF attachment protein activity"/>
    <property type="evidence" value="ECO:0007669"/>
    <property type="project" value="UniProtKB-ARBA"/>
</dbReference>
<dbReference type="GO" id="GO:0005774">
    <property type="term" value="C:vacuolar membrane"/>
    <property type="evidence" value="ECO:0007669"/>
    <property type="project" value="TreeGrafter"/>
</dbReference>
<evidence type="ECO:0000256" key="4">
    <source>
        <dbReference type="ARBA" id="ARBA00022892"/>
    </source>
</evidence>
<keyword evidence="4 7" id="KW-0931">ER-Golgi transport</keyword>
<dbReference type="CDD" id="cd15832">
    <property type="entry name" value="SNAP"/>
    <property type="match status" value="1"/>
</dbReference>
<evidence type="ECO:0000313" key="9">
    <source>
        <dbReference type="EMBL" id="RKP07319.1"/>
    </source>
</evidence>
<sequence>MAQAEREARELLAKADKRASHTGWFGGNKYDEAAELYGRAANQFKLAKLWKEAGDAFFRQADMQMRLQERDEAAPTFVAASKCYKKCNPEDAVSALKMAIEILTERGRFHAAAAHQKEIAQIYEADLINVEGAMQAYQLAADWYGGEEATAQANACLLKVAEFAAQLEQYERAIEKFEQVAQANVDNQLTKWSLKDYFLKAGLCHLCAGDTVGLRRALECYQDMDPTFSGTREFKFLQARWRAPNLAEAVDAGDVEHFTSHVVDYDHLTKLDPWKTSILLRVKKAINEEPALM</sequence>
<proteinExistence type="inferred from homology"/>
<dbReference type="InterPro" id="IPR000744">
    <property type="entry name" value="NSF_attach"/>
</dbReference>
<dbReference type="Pfam" id="PF14938">
    <property type="entry name" value="SNAP"/>
    <property type="match status" value="1"/>
</dbReference>
<dbReference type="GO" id="GO:0019905">
    <property type="term" value="F:syntaxin binding"/>
    <property type="evidence" value="ECO:0007669"/>
    <property type="project" value="TreeGrafter"/>
</dbReference>
<dbReference type="PANTHER" id="PTHR13768">
    <property type="entry name" value="SOLUBLE NSF ATTACHMENT PROTEIN SNAP"/>
    <property type="match status" value="1"/>
</dbReference>
<keyword evidence="3 7" id="KW-0813">Transport</keyword>
<evidence type="ECO:0000256" key="2">
    <source>
        <dbReference type="ARBA" id="ARBA00010050"/>
    </source>
</evidence>
<dbReference type="GO" id="GO:0006886">
    <property type="term" value="P:intracellular protein transport"/>
    <property type="evidence" value="ECO:0007669"/>
    <property type="project" value="UniProtKB-UniRule"/>
</dbReference>
<evidence type="ECO:0000256" key="3">
    <source>
        <dbReference type="ARBA" id="ARBA00022448"/>
    </source>
</evidence>
<comment type="subcellular location">
    <subcellularLocation>
        <location evidence="1 7">Membrane</location>
        <topology evidence="1 7">Peripheral membrane protein</topology>
    </subcellularLocation>
</comment>
<keyword evidence="8" id="KW-0175">Coiled coil</keyword>
<evidence type="ECO:0000313" key="10">
    <source>
        <dbReference type="Proteomes" id="UP000271241"/>
    </source>
</evidence>
<dbReference type="PRINTS" id="PR00448">
    <property type="entry name" value="NSFATTACHMNT"/>
</dbReference>
<dbReference type="STRING" id="78915.A0A4V1IWE9"/>
<accession>A0A4V1IWE9</accession>
<dbReference type="FunFam" id="1.25.40.10:FF:000049">
    <property type="entry name" value="Alpha-soluble NSF attachment protein-like"/>
    <property type="match status" value="1"/>
</dbReference>
<evidence type="ECO:0000256" key="8">
    <source>
        <dbReference type="SAM" id="Coils"/>
    </source>
</evidence>
<comment type="function">
    <text evidence="7">Required for vesicular transport between the endoplasmic reticulum and the Golgi apparatus.</text>
</comment>
<evidence type="ECO:0000256" key="1">
    <source>
        <dbReference type="ARBA" id="ARBA00004170"/>
    </source>
</evidence>
<reference evidence="10" key="1">
    <citation type="journal article" date="2018" name="Nat. Microbiol.">
        <title>Leveraging single-cell genomics to expand the fungal tree of life.</title>
        <authorList>
            <person name="Ahrendt S.R."/>
            <person name="Quandt C.A."/>
            <person name="Ciobanu D."/>
            <person name="Clum A."/>
            <person name="Salamov A."/>
            <person name="Andreopoulos B."/>
            <person name="Cheng J.F."/>
            <person name="Woyke T."/>
            <person name="Pelin A."/>
            <person name="Henrissat B."/>
            <person name="Reynolds N.K."/>
            <person name="Benny G.L."/>
            <person name="Smith M.E."/>
            <person name="James T.Y."/>
            <person name="Grigoriev I.V."/>
        </authorList>
    </citation>
    <scope>NUCLEOTIDE SEQUENCE [LARGE SCALE GENOMIC DNA]</scope>
    <source>
        <strain evidence="10">RSA 1356</strain>
    </source>
</reference>
<dbReference type="SUPFAM" id="SSF48452">
    <property type="entry name" value="TPR-like"/>
    <property type="match status" value="1"/>
</dbReference>
<dbReference type="Proteomes" id="UP000271241">
    <property type="component" value="Unassembled WGS sequence"/>
</dbReference>
<comment type="similarity">
    <text evidence="2 7">Belongs to the SNAP family.</text>
</comment>